<accession>A0ABU5ZK47</accession>
<evidence type="ECO:0000313" key="3">
    <source>
        <dbReference type="Proteomes" id="UP001310386"/>
    </source>
</evidence>
<keyword evidence="1" id="KW-0472">Membrane</keyword>
<dbReference type="EMBL" id="JAYJLD010000024">
    <property type="protein sequence ID" value="MEB3102881.1"/>
    <property type="molecule type" value="Genomic_DNA"/>
</dbReference>
<protein>
    <recommendedName>
        <fullName evidence="4">YggT family protein</fullName>
    </recommendedName>
</protein>
<keyword evidence="1" id="KW-1133">Transmembrane helix</keyword>
<gene>
    <name evidence="2" type="ORF">VF724_14570</name>
</gene>
<reference evidence="2" key="1">
    <citation type="submission" date="2023-12" db="EMBL/GenBank/DDBJ databases">
        <title>Fervidustalea candida gen. nov., sp. nov., a novel member of the family Paenibacillaceae isolated from a geothermal area.</title>
        <authorList>
            <person name="Li W.-J."/>
            <person name="Jiao J.-Y."/>
            <person name="Chen Y."/>
        </authorList>
    </citation>
    <scope>NUCLEOTIDE SEQUENCE</scope>
    <source>
        <strain evidence="2">SYSU GA230002</strain>
    </source>
</reference>
<dbReference type="RefSeq" id="WP_371755006.1">
    <property type="nucleotide sequence ID" value="NZ_JAYJLD010000024.1"/>
</dbReference>
<comment type="caution">
    <text evidence="2">The sequence shown here is derived from an EMBL/GenBank/DDBJ whole genome shotgun (WGS) entry which is preliminary data.</text>
</comment>
<evidence type="ECO:0000256" key="1">
    <source>
        <dbReference type="SAM" id="Phobius"/>
    </source>
</evidence>
<dbReference type="Proteomes" id="UP001310386">
    <property type="component" value="Unassembled WGS sequence"/>
</dbReference>
<keyword evidence="3" id="KW-1185">Reference proteome</keyword>
<feature type="transmembrane region" description="Helical" evidence="1">
    <location>
        <begin position="12"/>
        <end position="37"/>
    </location>
</feature>
<evidence type="ECO:0000313" key="2">
    <source>
        <dbReference type="EMBL" id="MEB3102881.1"/>
    </source>
</evidence>
<evidence type="ECO:0008006" key="4">
    <source>
        <dbReference type="Google" id="ProtNLM"/>
    </source>
</evidence>
<feature type="transmembrane region" description="Helical" evidence="1">
    <location>
        <begin position="73"/>
        <end position="93"/>
    </location>
</feature>
<keyword evidence="1" id="KW-0812">Transmembrane</keyword>
<sequence>MVMIMTSTLASWIVYTMWAVWGLMFIDLLVTLFQSLIEGPFNPTFVLGYLKDILYYIVPLEFMVNMVPIDPTGWILVIAYFVGGLSVMLKYLLDIIGKFRN</sequence>
<name>A0ABU5ZK47_9BACL</name>
<organism evidence="2 3">
    <name type="scientific">Ferviditalea candida</name>
    <dbReference type="NCBI Taxonomy" id="3108399"/>
    <lineage>
        <taxon>Bacteria</taxon>
        <taxon>Bacillati</taxon>
        <taxon>Bacillota</taxon>
        <taxon>Bacilli</taxon>
        <taxon>Bacillales</taxon>
        <taxon>Paenibacillaceae</taxon>
        <taxon>Ferviditalea</taxon>
    </lineage>
</organism>
<proteinExistence type="predicted"/>